<name>A0AAQ3T3J7_PASNO</name>
<evidence type="ECO:0000313" key="3">
    <source>
        <dbReference type="EMBL" id="WVZ65525.1"/>
    </source>
</evidence>
<dbReference type="Proteomes" id="UP001341281">
    <property type="component" value="Chromosome 03"/>
</dbReference>
<keyword evidence="4" id="KW-1185">Reference proteome</keyword>
<dbReference type="Gene3D" id="1.20.1280.50">
    <property type="match status" value="1"/>
</dbReference>
<feature type="domain" description="KIB1-4 beta-propeller" evidence="2">
    <location>
        <begin position="132"/>
        <end position="356"/>
    </location>
</feature>
<dbReference type="Pfam" id="PF03478">
    <property type="entry name" value="Beta-prop_KIB1-4"/>
    <property type="match status" value="1"/>
</dbReference>
<evidence type="ECO:0000259" key="2">
    <source>
        <dbReference type="Pfam" id="PF03478"/>
    </source>
</evidence>
<reference evidence="3 4" key="1">
    <citation type="submission" date="2024-02" db="EMBL/GenBank/DDBJ databases">
        <title>High-quality chromosome-scale genome assembly of Pensacola bahiagrass (Paspalum notatum Flugge var. saurae).</title>
        <authorList>
            <person name="Vega J.M."/>
            <person name="Podio M."/>
            <person name="Orjuela J."/>
            <person name="Siena L.A."/>
            <person name="Pessino S.C."/>
            <person name="Combes M.C."/>
            <person name="Mariac C."/>
            <person name="Albertini E."/>
            <person name="Pupilli F."/>
            <person name="Ortiz J.P.A."/>
            <person name="Leblanc O."/>
        </authorList>
    </citation>
    <scope>NUCLEOTIDE SEQUENCE [LARGE SCALE GENOMIC DNA]</scope>
    <source>
        <strain evidence="3">R1</strain>
        <tissue evidence="3">Leaf</tissue>
    </source>
</reference>
<sequence length="531" mass="58239">MAAAHLAAFGPESSTSNSSSKPVCPCAPNTDRLAMAGWSSLPGDLINRIADRFLDTDDLDYYMDLRAVCQSWRSATADPKNSPSDPRFQPRQWVMLDEVHKSDDARLFANAATGRFVRKDLQLLDKYDLIGGTSGGLVALAERSSPESPLAARLLYPFTGCLTRFKAPLPSEGLFVPHVIGCSLPTLVLLCVISGTIYWADPDSETFVACREHGYTDRLVRQALISAGTYAAAEHGTAPSLSLLAPEANRILGLVVKQFPDYFIDTEEQAEKCFFMVESAGEMLVVLKPPQGIVEVFGLDTGSNMLKPVKVIGSGALFVGNCRCHSVDADKFTSVEANTIYYVEGRMPPYNVRVYSLEDDTELLAAGDGAIGSSTCFSLNDSPTLSVVQLLGCYTAKSSDLTVISKVPQLAPNPQHPIPEFLKQALLSPPVHQILRSAMAIMADWSSLPADLINRIADRFLDTEDLDYYMDFRAVCQSWRSATADPKNSPSDPRFQPRNWVMLDEVHQNDARLFVNTATGRFVRKELPLPR</sequence>
<evidence type="ECO:0000256" key="1">
    <source>
        <dbReference type="SAM" id="MobiDB-lite"/>
    </source>
</evidence>
<dbReference type="PANTHER" id="PTHR33165:SF86">
    <property type="entry name" value="EXPRESSED PROTEIN"/>
    <property type="match status" value="1"/>
</dbReference>
<organism evidence="3 4">
    <name type="scientific">Paspalum notatum var. saurae</name>
    <dbReference type="NCBI Taxonomy" id="547442"/>
    <lineage>
        <taxon>Eukaryota</taxon>
        <taxon>Viridiplantae</taxon>
        <taxon>Streptophyta</taxon>
        <taxon>Embryophyta</taxon>
        <taxon>Tracheophyta</taxon>
        <taxon>Spermatophyta</taxon>
        <taxon>Magnoliopsida</taxon>
        <taxon>Liliopsida</taxon>
        <taxon>Poales</taxon>
        <taxon>Poaceae</taxon>
        <taxon>PACMAD clade</taxon>
        <taxon>Panicoideae</taxon>
        <taxon>Andropogonodae</taxon>
        <taxon>Paspaleae</taxon>
        <taxon>Paspalinae</taxon>
        <taxon>Paspalum</taxon>
    </lineage>
</organism>
<protein>
    <recommendedName>
        <fullName evidence="2">KIB1-4 beta-propeller domain-containing protein</fullName>
    </recommendedName>
</protein>
<accession>A0AAQ3T3J7</accession>
<dbReference type="EMBL" id="CP144747">
    <property type="protein sequence ID" value="WVZ65525.1"/>
    <property type="molecule type" value="Genomic_DNA"/>
</dbReference>
<dbReference type="AlphaFoldDB" id="A0AAQ3T3J7"/>
<evidence type="ECO:0000313" key="4">
    <source>
        <dbReference type="Proteomes" id="UP001341281"/>
    </source>
</evidence>
<proteinExistence type="predicted"/>
<dbReference type="InterPro" id="IPR005174">
    <property type="entry name" value="KIB1-4_b-propeller"/>
</dbReference>
<feature type="region of interest" description="Disordered" evidence="1">
    <location>
        <begin position="1"/>
        <end position="23"/>
    </location>
</feature>
<gene>
    <name evidence="3" type="ORF">U9M48_014873</name>
</gene>
<dbReference type="PANTHER" id="PTHR33165">
    <property type="entry name" value="F-BOX DOMAIN CONTAINING PROTEIN-LIKE-RELATED"/>
    <property type="match status" value="1"/>
</dbReference>